<proteinExistence type="inferred from homology"/>
<dbReference type="InterPro" id="IPR048466">
    <property type="entry name" value="DNA_pol3_delta-like_C"/>
</dbReference>
<evidence type="ECO:0000313" key="10">
    <source>
        <dbReference type="Proteomes" id="UP000187085"/>
    </source>
</evidence>
<keyword evidence="10" id="KW-1185">Reference proteome</keyword>
<dbReference type="Pfam" id="PF21694">
    <property type="entry name" value="DNA_pol3_delta_C"/>
    <property type="match status" value="1"/>
</dbReference>
<sequence length="343" mass="36308">MFVPRRTSAVATRTTAASRGRAPALISWREAVPAPVVLLSGAEDLLAQRARQRIRARLRESGADLQIHQLDAATYAAGQLTMLASPSLFGETILIEATGLAAMTDDFLTDALAYVANPEPEVYLVLWHAGGNRGKKLLDALRSGVVPTVDCQPLKRDSDKTDFVTGEFHAARRRIEVDAVRALVNAVGSSLPELASACAQLIADTETTVDADTVERYYGGRVEATAFKVADAALSGNSVRAMATLRHAFATGVDPVPLVAALAMKVRAVAKVYGLRGSSAALAGPLSMAPWQIDQARREASRFTEEQLAAALTALAAADAQVKGESRDPEYAVESAVMLIAGN</sequence>
<evidence type="ECO:0000256" key="6">
    <source>
        <dbReference type="ARBA" id="ARBA00034754"/>
    </source>
</evidence>
<evidence type="ECO:0000256" key="4">
    <source>
        <dbReference type="ARBA" id="ARBA00022705"/>
    </source>
</evidence>
<dbReference type="AlphaFoldDB" id="A0A1R1LEX8"/>
<dbReference type="NCBIfam" id="TIGR01128">
    <property type="entry name" value="holA"/>
    <property type="match status" value="1"/>
</dbReference>
<dbReference type="GO" id="GO:0009360">
    <property type="term" value="C:DNA polymerase III complex"/>
    <property type="evidence" value="ECO:0007669"/>
    <property type="project" value="TreeGrafter"/>
</dbReference>
<dbReference type="OrthoDB" id="8478864at2"/>
<reference evidence="9 10" key="1">
    <citation type="submission" date="2016-12" db="EMBL/GenBank/DDBJ databases">
        <title>Draft genome of Tersicoccus phoenicis 1P05MA.</title>
        <authorList>
            <person name="Nakajima Y."/>
            <person name="Yoshizawa S."/>
            <person name="Nakamura K."/>
            <person name="Ogura Y."/>
            <person name="Hayashi T."/>
            <person name="Kogure K."/>
        </authorList>
    </citation>
    <scope>NUCLEOTIDE SEQUENCE [LARGE SCALE GENOMIC DNA]</scope>
    <source>
        <strain evidence="9 10">1p05MA</strain>
    </source>
</reference>
<dbReference type="GO" id="GO:0003887">
    <property type="term" value="F:DNA-directed DNA polymerase activity"/>
    <property type="evidence" value="ECO:0007669"/>
    <property type="project" value="UniProtKB-KW"/>
</dbReference>
<dbReference type="GO" id="GO:0003677">
    <property type="term" value="F:DNA binding"/>
    <property type="evidence" value="ECO:0007669"/>
    <property type="project" value="InterPro"/>
</dbReference>
<dbReference type="SUPFAM" id="SSF48019">
    <property type="entry name" value="post-AAA+ oligomerization domain-like"/>
    <property type="match status" value="1"/>
</dbReference>
<protein>
    <recommendedName>
        <fullName evidence="1">DNA-directed DNA polymerase</fullName>
        <ecNumber evidence="1">2.7.7.7</ecNumber>
    </recommendedName>
</protein>
<dbReference type="InterPro" id="IPR005790">
    <property type="entry name" value="DNA_polIII_delta"/>
</dbReference>
<keyword evidence="3" id="KW-0548">Nucleotidyltransferase</keyword>
<evidence type="ECO:0000256" key="1">
    <source>
        <dbReference type="ARBA" id="ARBA00012417"/>
    </source>
</evidence>
<dbReference type="GO" id="GO:0006261">
    <property type="term" value="P:DNA-templated DNA replication"/>
    <property type="evidence" value="ECO:0007669"/>
    <property type="project" value="TreeGrafter"/>
</dbReference>
<accession>A0A1R1LEX8</accession>
<feature type="domain" description="DNA polymerase III delta subunit-like C-terminal" evidence="8">
    <location>
        <begin position="224"/>
        <end position="338"/>
    </location>
</feature>
<evidence type="ECO:0000256" key="3">
    <source>
        <dbReference type="ARBA" id="ARBA00022695"/>
    </source>
</evidence>
<dbReference type="Gene3D" id="3.40.50.300">
    <property type="entry name" value="P-loop containing nucleotide triphosphate hydrolases"/>
    <property type="match status" value="1"/>
</dbReference>
<evidence type="ECO:0000259" key="8">
    <source>
        <dbReference type="Pfam" id="PF21694"/>
    </source>
</evidence>
<evidence type="ECO:0000256" key="2">
    <source>
        <dbReference type="ARBA" id="ARBA00022679"/>
    </source>
</evidence>
<dbReference type="InterPro" id="IPR008921">
    <property type="entry name" value="DNA_pol3_clamp-load_cplx_C"/>
</dbReference>
<organism evidence="9 10">
    <name type="scientific">Tersicoccus phoenicis</name>
    <dbReference type="NCBI Taxonomy" id="554083"/>
    <lineage>
        <taxon>Bacteria</taxon>
        <taxon>Bacillati</taxon>
        <taxon>Actinomycetota</taxon>
        <taxon>Actinomycetes</taxon>
        <taxon>Micrococcales</taxon>
        <taxon>Micrococcaceae</taxon>
        <taxon>Tersicoccus</taxon>
    </lineage>
</organism>
<keyword evidence="4" id="KW-0235">DNA replication</keyword>
<evidence type="ECO:0000256" key="7">
    <source>
        <dbReference type="ARBA" id="ARBA00049244"/>
    </source>
</evidence>
<dbReference type="Gene3D" id="1.20.272.10">
    <property type="match status" value="1"/>
</dbReference>
<dbReference type="Proteomes" id="UP000187085">
    <property type="component" value="Unassembled WGS sequence"/>
</dbReference>
<dbReference type="PANTHER" id="PTHR34388">
    <property type="entry name" value="DNA POLYMERASE III SUBUNIT DELTA"/>
    <property type="match status" value="1"/>
</dbReference>
<dbReference type="STRING" id="554083.BKD30_05575"/>
<evidence type="ECO:0000256" key="5">
    <source>
        <dbReference type="ARBA" id="ARBA00022932"/>
    </source>
</evidence>
<dbReference type="InterPro" id="IPR027417">
    <property type="entry name" value="P-loop_NTPase"/>
</dbReference>
<dbReference type="EC" id="2.7.7.7" evidence="1"/>
<dbReference type="PANTHER" id="PTHR34388:SF1">
    <property type="entry name" value="DNA POLYMERASE III SUBUNIT DELTA"/>
    <property type="match status" value="1"/>
</dbReference>
<comment type="catalytic activity">
    <reaction evidence="7">
        <text>DNA(n) + a 2'-deoxyribonucleoside 5'-triphosphate = DNA(n+1) + diphosphate</text>
        <dbReference type="Rhea" id="RHEA:22508"/>
        <dbReference type="Rhea" id="RHEA-COMP:17339"/>
        <dbReference type="Rhea" id="RHEA-COMP:17340"/>
        <dbReference type="ChEBI" id="CHEBI:33019"/>
        <dbReference type="ChEBI" id="CHEBI:61560"/>
        <dbReference type="ChEBI" id="CHEBI:173112"/>
        <dbReference type="EC" id="2.7.7.7"/>
    </reaction>
</comment>
<keyword evidence="5" id="KW-0239">DNA-directed DNA polymerase</keyword>
<keyword evidence="2" id="KW-0808">Transferase</keyword>
<evidence type="ECO:0000313" key="9">
    <source>
        <dbReference type="EMBL" id="OMH26074.1"/>
    </source>
</evidence>
<gene>
    <name evidence="9" type="ORF">BKD30_05575</name>
</gene>
<comment type="caution">
    <text evidence="9">The sequence shown here is derived from an EMBL/GenBank/DDBJ whole genome shotgun (WGS) entry which is preliminary data.</text>
</comment>
<dbReference type="EMBL" id="MRDE01000024">
    <property type="protein sequence ID" value="OMH26074.1"/>
    <property type="molecule type" value="Genomic_DNA"/>
</dbReference>
<comment type="similarity">
    <text evidence="6">Belongs to the DNA polymerase HolA subunit family.</text>
</comment>
<name>A0A1R1LEX8_9MICC</name>